<evidence type="ECO:0000256" key="1">
    <source>
        <dbReference type="ARBA" id="ARBA00007409"/>
    </source>
</evidence>
<dbReference type="InterPro" id="IPR010987">
    <property type="entry name" value="Glutathione-S-Trfase_C-like"/>
</dbReference>
<proteinExistence type="inferred from homology"/>
<name>A0A162NDZ6_PHYB8</name>
<comment type="similarity">
    <text evidence="1">Belongs to the GST superfamily.</text>
</comment>
<dbReference type="GeneID" id="28993344"/>
<dbReference type="SUPFAM" id="SSF47616">
    <property type="entry name" value="GST C-terminal domain-like"/>
    <property type="match status" value="1"/>
</dbReference>
<dbReference type="Proteomes" id="UP000077315">
    <property type="component" value="Unassembled WGS sequence"/>
</dbReference>
<accession>A0A162NDZ6</accession>
<dbReference type="InterPro" id="IPR036249">
    <property type="entry name" value="Thioredoxin-like_sf"/>
</dbReference>
<dbReference type="PANTHER" id="PTHR44051">
    <property type="entry name" value="GLUTATHIONE S-TRANSFERASE-RELATED"/>
    <property type="match status" value="1"/>
</dbReference>
<dbReference type="EMBL" id="KV440994">
    <property type="protein sequence ID" value="OAD68674.1"/>
    <property type="molecule type" value="Genomic_DNA"/>
</dbReference>
<dbReference type="InterPro" id="IPR004045">
    <property type="entry name" value="Glutathione_S-Trfase_N"/>
</dbReference>
<dbReference type="VEuPathDB" id="FungiDB:PHYBLDRAFT_150264"/>
<reference evidence="4" key="1">
    <citation type="submission" date="2015-06" db="EMBL/GenBank/DDBJ databases">
        <title>Expansion of signal transduction pathways in fungi by whole-genome duplication.</title>
        <authorList>
            <consortium name="DOE Joint Genome Institute"/>
            <person name="Corrochano L.M."/>
            <person name="Kuo A."/>
            <person name="Marcet-Houben M."/>
            <person name="Polaino S."/>
            <person name="Salamov A."/>
            <person name="Villalobos J.M."/>
            <person name="Alvarez M.I."/>
            <person name="Avalos J."/>
            <person name="Benito E.P."/>
            <person name="Benoit I."/>
            <person name="Burger G."/>
            <person name="Camino L.P."/>
            <person name="Canovas D."/>
            <person name="Cerda-Olmedo E."/>
            <person name="Cheng J.-F."/>
            <person name="Dominguez A."/>
            <person name="Elias M."/>
            <person name="Eslava A.P."/>
            <person name="Glaser F."/>
            <person name="Grimwood J."/>
            <person name="Gutierrez G."/>
            <person name="Heitman J."/>
            <person name="Henrissat B."/>
            <person name="Iturriaga E.A."/>
            <person name="Lang B.F."/>
            <person name="Lavin J.L."/>
            <person name="Lee S."/>
            <person name="Li W."/>
            <person name="Lindquist E."/>
            <person name="Lopez-Garcia S."/>
            <person name="Luque E.M."/>
            <person name="Marcos A.T."/>
            <person name="Martin J."/>
            <person name="McCluskey K."/>
            <person name="Medina H.R."/>
            <person name="Miralles-Duran A."/>
            <person name="Miyazaki A."/>
            <person name="Munoz-Torres E."/>
            <person name="Oguiza J.A."/>
            <person name="Ohm R."/>
            <person name="Olmedo M."/>
            <person name="Orejas M."/>
            <person name="Ortiz-Castellanos L."/>
            <person name="Pisabarro A.G."/>
            <person name="Rodriguez-Romero J."/>
            <person name="Ruiz-Herrera J."/>
            <person name="Ruiz-Vazquez R."/>
            <person name="Sanz C."/>
            <person name="Schackwitz W."/>
            <person name="Schmutz J."/>
            <person name="Shahriari M."/>
            <person name="Shelest E."/>
            <person name="Silva-Franco F."/>
            <person name="Soanes D."/>
            <person name="Syed K."/>
            <person name="Tagua V.G."/>
            <person name="Talbot N.J."/>
            <person name="Thon M."/>
            <person name="De vries R.P."/>
            <person name="Wiebenga A."/>
            <person name="Yadav J.S."/>
            <person name="Braun E.L."/>
            <person name="Baker S."/>
            <person name="Garre V."/>
            <person name="Horwitz B."/>
            <person name="Torres-Martinez S."/>
            <person name="Idnurm A."/>
            <person name="Herrera-Estrella A."/>
            <person name="Gabaldon T."/>
            <person name="Grigoriev I.V."/>
        </authorList>
    </citation>
    <scope>NUCLEOTIDE SEQUENCE [LARGE SCALE GENOMIC DNA]</scope>
    <source>
        <strain evidence="4">NRRL 1555(-)</strain>
    </source>
</reference>
<dbReference type="RefSeq" id="XP_018286714.1">
    <property type="nucleotide sequence ID" value="XM_018432438.1"/>
</dbReference>
<gene>
    <name evidence="3" type="ORF">PHYBLDRAFT_150264</name>
</gene>
<dbReference type="Gene3D" id="1.20.1050.10">
    <property type="match status" value="1"/>
</dbReference>
<dbReference type="InterPro" id="IPR036282">
    <property type="entry name" value="Glutathione-S-Trfase_C_sf"/>
</dbReference>
<organism evidence="3 4">
    <name type="scientific">Phycomyces blakesleeanus (strain ATCC 8743b / DSM 1359 / FGSC 10004 / NBRC 33097 / NRRL 1555)</name>
    <dbReference type="NCBI Taxonomy" id="763407"/>
    <lineage>
        <taxon>Eukaryota</taxon>
        <taxon>Fungi</taxon>
        <taxon>Fungi incertae sedis</taxon>
        <taxon>Mucoromycota</taxon>
        <taxon>Mucoromycotina</taxon>
        <taxon>Mucoromycetes</taxon>
        <taxon>Mucorales</taxon>
        <taxon>Phycomycetaceae</taxon>
        <taxon>Phycomyces</taxon>
    </lineage>
</organism>
<feature type="domain" description="GST C-terminal" evidence="2">
    <location>
        <begin position="98"/>
        <end position="234"/>
    </location>
</feature>
<keyword evidence="4" id="KW-1185">Reference proteome</keyword>
<dbReference type="PROSITE" id="PS50405">
    <property type="entry name" value="GST_CTER"/>
    <property type="match status" value="1"/>
</dbReference>
<dbReference type="InParanoid" id="A0A162NDZ6"/>
<dbReference type="SUPFAM" id="SSF52833">
    <property type="entry name" value="Thioredoxin-like"/>
    <property type="match status" value="1"/>
</dbReference>
<dbReference type="Pfam" id="PF22041">
    <property type="entry name" value="GST_C_7"/>
    <property type="match status" value="1"/>
</dbReference>
<dbReference type="Pfam" id="PF13409">
    <property type="entry name" value="GST_N_2"/>
    <property type="match status" value="1"/>
</dbReference>
<dbReference type="Gene3D" id="3.40.30.10">
    <property type="entry name" value="Glutaredoxin"/>
    <property type="match status" value="1"/>
</dbReference>
<dbReference type="InterPro" id="IPR054416">
    <property type="entry name" value="GST_UstS-like_C"/>
</dbReference>
<evidence type="ECO:0000259" key="2">
    <source>
        <dbReference type="PROSITE" id="PS50405"/>
    </source>
</evidence>
<dbReference type="AlphaFoldDB" id="A0A162NDZ6"/>
<protein>
    <recommendedName>
        <fullName evidence="2">GST C-terminal domain-containing protein</fullName>
    </recommendedName>
</protein>
<evidence type="ECO:0000313" key="3">
    <source>
        <dbReference type="EMBL" id="OAD68674.1"/>
    </source>
</evidence>
<dbReference type="OrthoDB" id="4951845at2759"/>
<sequence length="234" mass="26862">MKPIQFYDLLLPALGEKAWSPNTYKTRFTLNIKKLPYETTWVTFKEIYTLIPDITKTGNPPTVPIIVDTEKEKAIQDSLKIAQYLEVTYPESPSLFHGDEELHRSFQATFDTRLVLHLICIIVLKVVKACGDEAAQARFREVREAKYGKTVEQFAGDPEDHIKQIHEVLKDTRKILAEKPYLTGSKVGWADITLASQLRTVDALDHELFDSRILDDTNGGKSLREWYERMSVYA</sequence>
<evidence type="ECO:0000313" key="4">
    <source>
        <dbReference type="Proteomes" id="UP000077315"/>
    </source>
</evidence>
<dbReference type="PANTHER" id="PTHR44051:SF8">
    <property type="entry name" value="GLUTATHIONE S-TRANSFERASE GSTA"/>
    <property type="match status" value="1"/>
</dbReference>